<protein>
    <submittedName>
        <fullName evidence="1">Uncharacterized protein</fullName>
    </submittedName>
</protein>
<evidence type="ECO:0000313" key="2">
    <source>
        <dbReference type="Proteomes" id="UP000479938"/>
    </source>
</evidence>
<sequence length="85" mass="9228">MFPILLFTIVFGACIKLALLLKIKDPVPKTVSALVTFKVTPEDTVMVTPELIVQEQAFISAVIGKALANVTFFVASGRPFDHVPL</sequence>
<dbReference type="Proteomes" id="UP000479938">
    <property type="component" value="Unassembled WGS sequence"/>
</dbReference>
<dbReference type="EMBL" id="CADCSU010000067">
    <property type="protein sequence ID" value="CAA9197191.1"/>
    <property type="molecule type" value="Genomic_DNA"/>
</dbReference>
<gene>
    <name evidence="1" type="ORF">FLA105534_01517</name>
</gene>
<name>A0A6J4GEB4_9FLAO</name>
<accession>A0A6J4GEB4</accession>
<keyword evidence="2" id="KW-1185">Reference proteome</keyword>
<reference evidence="1 2" key="1">
    <citation type="submission" date="2020-02" db="EMBL/GenBank/DDBJ databases">
        <authorList>
            <person name="Criscuolo A."/>
        </authorList>
    </citation>
    <scope>NUCLEOTIDE SEQUENCE [LARGE SCALE GENOMIC DNA]</scope>
    <source>
        <strain evidence="1">CIP105534</strain>
    </source>
</reference>
<proteinExistence type="predicted"/>
<evidence type="ECO:0000313" key="1">
    <source>
        <dbReference type="EMBL" id="CAA9197191.1"/>
    </source>
</evidence>
<organism evidence="1 2">
    <name type="scientific">Flavobacterium bizetiae</name>
    <dbReference type="NCBI Taxonomy" id="2704140"/>
    <lineage>
        <taxon>Bacteria</taxon>
        <taxon>Pseudomonadati</taxon>
        <taxon>Bacteroidota</taxon>
        <taxon>Flavobacteriia</taxon>
        <taxon>Flavobacteriales</taxon>
        <taxon>Flavobacteriaceae</taxon>
        <taxon>Flavobacterium</taxon>
    </lineage>
</organism>
<dbReference type="AlphaFoldDB" id="A0A6J4GEB4"/>